<gene>
    <name evidence="3" type="ORF">RR46_02493</name>
</gene>
<keyword evidence="2" id="KW-0812">Transmembrane</keyword>
<evidence type="ECO:0000256" key="1">
    <source>
        <dbReference type="SAM" id="MobiDB-lite"/>
    </source>
</evidence>
<feature type="compositionally biased region" description="Pro residues" evidence="1">
    <location>
        <begin position="275"/>
        <end position="284"/>
    </location>
</feature>
<feature type="region of interest" description="Disordered" evidence="1">
    <location>
        <begin position="43"/>
        <end position="66"/>
    </location>
</feature>
<name>A0A194QMT6_PAPXU</name>
<feature type="region of interest" description="Disordered" evidence="1">
    <location>
        <begin position="1"/>
        <end position="23"/>
    </location>
</feature>
<reference evidence="3 4" key="1">
    <citation type="journal article" date="2015" name="Nat. Commun.">
        <title>Outbred genome sequencing and CRISPR/Cas9 gene editing in butterflies.</title>
        <authorList>
            <person name="Li X."/>
            <person name="Fan D."/>
            <person name="Zhang W."/>
            <person name="Liu G."/>
            <person name="Zhang L."/>
            <person name="Zhao L."/>
            <person name="Fang X."/>
            <person name="Chen L."/>
            <person name="Dong Y."/>
            <person name="Chen Y."/>
            <person name="Ding Y."/>
            <person name="Zhao R."/>
            <person name="Feng M."/>
            <person name="Zhu Y."/>
            <person name="Feng Y."/>
            <person name="Jiang X."/>
            <person name="Zhu D."/>
            <person name="Xiang H."/>
            <person name="Feng X."/>
            <person name="Li S."/>
            <person name="Wang J."/>
            <person name="Zhang G."/>
            <person name="Kronforst M.R."/>
            <person name="Wang W."/>
        </authorList>
    </citation>
    <scope>NUCLEOTIDE SEQUENCE [LARGE SCALE GENOMIC DNA]</scope>
    <source>
        <strain evidence="3">Ya'a_city_454_Px</strain>
        <tissue evidence="3">Whole body</tissue>
    </source>
</reference>
<keyword evidence="2" id="KW-1133">Transmembrane helix</keyword>
<proteinExistence type="predicted"/>
<dbReference type="STRING" id="66420.A0A194QMT6"/>
<feature type="transmembrane region" description="Helical" evidence="2">
    <location>
        <begin position="110"/>
        <end position="128"/>
    </location>
</feature>
<feature type="transmembrane region" description="Helical" evidence="2">
    <location>
        <begin position="148"/>
        <end position="171"/>
    </location>
</feature>
<sequence>MRSARAWERRRGATDAAPGPGPHGYRATSCELCAAVLPSAFGRRSNPNQASPVRGRRRQSPHVCTTSPAALPRRARYLSLLTFGFVSTRPLAISEEATMVRRWRSGASQAPLSALFGTLLCLAVAAQLDLETERQQPNRSPGNDTELVVTAVLPGGSAAGAALAALAAAALRQALIKWCWQREQRARPSAAELAARLSGSPRLLTPCLDVPLDALPLPLADEPPWRAPPDRAAARWLSWAAPPASAAAADPADPASAHTDTTYLSAEPRDTDRFLPPPSHSNLF</sequence>
<dbReference type="EMBL" id="KQ458860">
    <property type="protein sequence ID" value="KPJ04796.1"/>
    <property type="molecule type" value="Genomic_DNA"/>
</dbReference>
<dbReference type="AlphaFoldDB" id="A0A194QMT6"/>
<keyword evidence="2" id="KW-0472">Membrane</keyword>
<keyword evidence="4" id="KW-1185">Reference proteome</keyword>
<feature type="region of interest" description="Disordered" evidence="1">
    <location>
        <begin position="245"/>
        <end position="284"/>
    </location>
</feature>
<evidence type="ECO:0000313" key="3">
    <source>
        <dbReference type="EMBL" id="KPJ04796.1"/>
    </source>
</evidence>
<feature type="compositionally biased region" description="Basic and acidic residues" evidence="1">
    <location>
        <begin position="1"/>
        <end position="13"/>
    </location>
</feature>
<organism evidence="3 4">
    <name type="scientific">Papilio xuthus</name>
    <name type="common">Asian swallowtail butterfly</name>
    <dbReference type="NCBI Taxonomy" id="66420"/>
    <lineage>
        <taxon>Eukaryota</taxon>
        <taxon>Metazoa</taxon>
        <taxon>Ecdysozoa</taxon>
        <taxon>Arthropoda</taxon>
        <taxon>Hexapoda</taxon>
        <taxon>Insecta</taxon>
        <taxon>Pterygota</taxon>
        <taxon>Neoptera</taxon>
        <taxon>Endopterygota</taxon>
        <taxon>Lepidoptera</taxon>
        <taxon>Glossata</taxon>
        <taxon>Ditrysia</taxon>
        <taxon>Papilionoidea</taxon>
        <taxon>Papilionidae</taxon>
        <taxon>Papilioninae</taxon>
        <taxon>Papilio</taxon>
    </lineage>
</organism>
<evidence type="ECO:0000256" key="2">
    <source>
        <dbReference type="SAM" id="Phobius"/>
    </source>
</evidence>
<evidence type="ECO:0000313" key="4">
    <source>
        <dbReference type="Proteomes" id="UP000053268"/>
    </source>
</evidence>
<feature type="compositionally biased region" description="Low complexity" evidence="1">
    <location>
        <begin position="245"/>
        <end position="257"/>
    </location>
</feature>
<dbReference type="Proteomes" id="UP000053268">
    <property type="component" value="Unassembled WGS sequence"/>
</dbReference>
<protein>
    <submittedName>
        <fullName evidence="3">Uncharacterized protein</fullName>
    </submittedName>
</protein>
<accession>A0A194QMT6</accession>